<evidence type="ECO:0000313" key="3">
    <source>
        <dbReference type="Proteomes" id="UP001551176"/>
    </source>
</evidence>
<name>A0ABV3BF12_9ACTN</name>
<feature type="signal peptide" evidence="1">
    <location>
        <begin position="1"/>
        <end position="26"/>
    </location>
</feature>
<dbReference type="EMBL" id="JBEYXV010000001">
    <property type="protein sequence ID" value="MEU6819585.1"/>
    <property type="molecule type" value="Genomic_DNA"/>
</dbReference>
<comment type="caution">
    <text evidence="2">The sequence shown here is derived from an EMBL/GenBank/DDBJ whole genome shotgun (WGS) entry which is preliminary data.</text>
</comment>
<organism evidence="2 3">
    <name type="scientific">Streptomyces atriruber</name>
    <dbReference type="NCBI Taxonomy" id="545121"/>
    <lineage>
        <taxon>Bacteria</taxon>
        <taxon>Bacillati</taxon>
        <taxon>Actinomycetota</taxon>
        <taxon>Actinomycetes</taxon>
        <taxon>Kitasatosporales</taxon>
        <taxon>Streptomycetaceae</taxon>
        <taxon>Streptomyces</taxon>
    </lineage>
</organism>
<reference evidence="2 3" key="1">
    <citation type="submission" date="2024-06" db="EMBL/GenBank/DDBJ databases">
        <title>The Natural Products Discovery Center: Release of the First 8490 Sequenced Strains for Exploring Actinobacteria Biosynthetic Diversity.</title>
        <authorList>
            <person name="Kalkreuter E."/>
            <person name="Kautsar S.A."/>
            <person name="Yang D."/>
            <person name="Bader C.D."/>
            <person name="Teijaro C.N."/>
            <person name="Fluegel L."/>
            <person name="Davis C.M."/>
            <person name="Simpson J.R."/>
            <person name="Lauterbach L."/>
            <person name="Steele A.D."/>
            <person name="Gui C."/>
            <person name="Meng S."/>
            <person name="Li G."/>
            <person name="Viehrig K."/>
            <person name="Ye F."/>
            <person name="Su P."/>
            <person name="Kiefer A.F."/>
            <person name="Nichols A."/>
            <person name="Cepeda A.J."/>
            <person name="Yan W."/>
            <person name="Fan B."/>
            <person name="Jiang Y."/>
            <person name="Adhikari A."/>
            <person name="Zheng C.-J."/>
            <person name="Schuster L."/>
            <person name="Cowan T.M."/>
            <person name="Smanski M.J."/>
            <person name="Chevrette M.G."/>
            <person name="De Carvalho L.P.S."/>
            <person name="Shen B."/>
        </authorList>
    </citation>
    <scope>NUCLEOTIDE SEQUENCE [LARGE SCALE GENOMIC DNA]</scope>
    <source>
        <strain evidence="2 3">NPDC046838</strain>
    </source>
</reference>
<dbReference type="RefSeq" id="WP_359344024.1">
    <property type="nucleotide sequence ID" value="NZ_JBEYXV010000001.1"/>
</dbReference>
<dbReference type="Proteomes" id="UP001551176">
    <property type="component" value="Unassembled WGS sequence"/>
</dbReference>
<keyword evidence="1" id="KW-0732">Signal</keyword>
<sequence length="125" mass="13465">MRLRHTLGAALGALALVATIPTSAHAIPTEGQFHYRYGDASHPTLGLYDRPEIETCFNTSELADGHPEIAFGPGNATNGEIYLFPEERCGGTRTDLAPHTELGNDFTFKSFFVVGENGEEDAPDA</sequence>
<protein>
    <submittedName>
        <fullName evidence="2">Uncharacterized protein</fullName>
    </submittedName>
</protein>
<keyword evidence="3" id="KW-1185">Reference proteome</keyword>
<accession>A0ABV3BF12</accession>
<evidence type="ECO:0000256" key="1">
    <source>
        <dbReference type="SAM" id="SignalP"/>
    </source>
</evidence>
<gene>
    <name evidence="2" type="ORF">ABZ921_03075</name>
</gene>
<evidence type="ECO:0000313" key="2">
    <source>
        <dbReference type="EMBL" id="MEU6819585.1"/>
    </source>
</evidence>
<feature type="chain" id="PRO_5045689625" evidence="1">
    <location>
        <begin position="27"/>
        <end position="125"/>
    </location>
</feature>
<proteinExistence type="predicted"/>